<feature type="domain" description="DUF1468" evidence="2">
    <location>
        <begin position="13"/>
        <end position="151"/>
    </location>
</feature>
<keyword evidence="1" id="KW-0812">Transmembrane</keyword>
<dbReference type="AlphaFoldDB" id="A0A174S6P6"/>
<dbReference type="OrthoDB" id="2085226at2"/>
<gene>
    <name evidence="4" type="ORF">DXC40_16470</name>
    <name evidence="3" type="ORF">ERS852551_02396</name>
</gene>
<protein>
    <submittedName>
        <fullName evidence="3 4">Tripartite tricarboxylate transporter TctB family</fullName>
    </submittedName>
</protein>
<keyword evidence="1" id="KW-0472">Membrane</keyword>
<feature type="transmembrane region" description="Helical" evidence="1">
    <location>
        <begin position="128"/>
        <end position="151"/>
    </location>
</feature>
<dbReference type="Proteomes" id="UP000260828">
    <property type="component" value="Unassembled WGS sequence"/>
</dbReference>
<evidence type="ECO:0000313" key="3">
    <source>
        <dbReference type="EMBL" id="CUP92031.1"/>
    </source>
</evidence>
<feature type="transmembrane region" description="Helical" evidence="1">
    <location>
        <begin position="85"/>
        <end position="108"/>
    </location>
</feature>
<proteinExistence type="predicted"/>
<feature type="transmembrane region" description="Helical" evidence="1">
    <location>
        <begin position="12"/>
        <end position="33"/>
    </location>
</feature>
<dbReference type="Proteomes" id="UP000095765">
    <property type="component" value="Unassembled WGS sequence"/>
</dbReference>
<dbReference type="EMBL" id="CZBE01000016">
    <property type="protein sequence ID" value="CUP92031.1"/>
    <property type="molecule type" value="Genomic_DNA"/>
</dbReference>
<sequence length="155" mass="16985">MDKKKSAFNADVVIGVFGILLSVWWIVMALGFPGSTAKDGTPGPAVFPIGTAAILIVLSVLMILAGLKNKTTYFNFRQMDRDNKIALALSVVCFILFLILWNYVHYIAASFVMSFGLGVLYRMKPVKAALLGAVFGAGTYFFFTKVLMVMLDIAR</sequence>
<evidence type="ECO:0000256" key="1">
    <source>
        <dbReference type="SAM" id="Phobius"/>
    </source>
</evidence>
<feature type="transmembrane region" description="Helical" evidence="1">
    <location>
        <begin position="45"/>
        <end position="64"/>
    </location>
</feature>
<evidence type="ECO:0000259" key="2">
    <source>
        <dbReference type="Pfam" id="PF07331"/>
    </source>
</evidence>
<evidence type="ECO:0000313" key="6">
    <source>
        <dbReference type="Proteomes" id="UP000260828"/>
    </source>
</evidence>
<dbReference type="RefSeq" id="WP_055245473.1">
    <property type="nucleotide sequence ID" value="NZ_CABIWA010000018.1"/>
</dbReference>
<name>A0A174S6P6_9FIRM</name>
<keyword evidence="1" id="KW-1133">Transmembrane helix</keyword>
<organism evidence="3 5">
    <name type="scientific">Anaerotruncus colihominis</name>
    <dbReference type="NCBI Taxonomy" id="169435"/>
    <lineage>
        <taxon>Bacteria</taxon>
        <taxon>Bacillati</taxon>
        <taxon>Bacillota</taxon>
        <taxon>Clostridia</taxon>
        <taxon>Eubacteriales</taxon>
        <taxon>Oscillospiraceae</taxon>
        <taxon>Anaerotruncus</taxon>
    </lineage>
</organism>
<reference evidence="4 6" key="2">
    <citation type="submission" date="2018-08" db="EMBL/GenBank/DDBJ databases">
        <title>A genome reference for cultivated species of the human gut microbiota.</title>
        <authorList>
            <person name="Zou Y."/>
            <person name="Xue W."/>
            <person name="Luo G."/>
        </authorList>
    </citation>
    <scope>NUCLEOTIDE SEQUENCE [LARGE SCALE GENOMIC DNA]</scope>
    <source>
        <strain evidence="4 6">TF05-12AC</strain>
    </source>
</reference>
<accession>A0A174S6P6</accession>
<dbReference type="InterPro" id="IPR009936">
    <property type="entry name" value="DUF1468"/>
</dbReference>
<reference evidence="3 5" key="1">
    <citation type="submission" date="2015-09" db="EMBL/GenBank/DDBJ databases">
        <authorList>
            <consortium name="Pathogen Informatics"/>
        </authorList>
    </citation>
    <scope>NUCLEOTIDE SEQUENCE [LARGE SCALE GENOMIC DNA]</scope>
    <source>
        <strain evidence="3 5">2789STDY5834939</strain>
    </source>
</reference>
<dbReference type="EMBL" id="QVME01000012">
    <property type="protein sequence ID" value="RGE65609.1"/>
    <property type="molecule type" value="Genomic_DNA"/>
</dbReference>
<dbReference type="Pfam" id="PF07331">
    <property type="entry name" value="TctB"/>
    <property type="match status" value="1"/>
</dbReference>
<evidence type="ECO:0000313" key="4">
    <source>
        <dbReference type="EMBL" id="RGE65609.1"/>
    </source>
</evidence>
<evidence type="ECO:0000313" key="5">
    <source>
        <dbReference type="Proteomes" id="UP000095765"/>
    </source>
</evidence>